<keyword evidence="1" id="KW-0496">Mitochondrion</keyword>
<organism evidence="1">
    <name type="scientific">Utricularia reniformis</name>
    <dbReference type="NCBI Taxonomy" id="192314"/>
    <lineage>
        <taxon>Eukaryota</taxon>
        <taxon>Viridiplantae</taxon>
        <taxon>Streptophyta</taxon>
        <taxon>Embryophyta</taxon>
        <taxon>Tracheophyta</taxon>
        <taxon>Spermatophyta</taxon>
        <taxon>Magnoliopsida</taxon>
        <taxon>eudicotyledons</taxon>
        <taxon>Gunneridae</taxon>
        <taxon>Pentapetalae</taxon>
        <taxon>asterids</taxon>
        <taxon>lamiids</taxon>
        <taxon>Lamiales</taxon>
        <taxon>Lentibulariaceae</taxon>
        <taxon>Utricularia</taxon>
    </lineage>
</organism>
<reference evidence="1" key="1">
    <citation type="submission" date="2017-03" db="EMBL/GenBank/DDBJ databases">
        <title>The mitochondrial genome of the carnivorous plant Utricularia reniformis (Lentibulariaceae): structure, comparative analysis and evolutionary landmarks.</title>
        <authorList>
            <person name="Silva S.R."/>
            <person name="Alvarenga D.O."/>
            <person name="Michael T.P."/>
            <person name="Miranda V.F.O."/>
            <person name="Varani A.M."/>
        </authorList>
    </citation>
    <scope>NUCLEOTIDE SEQUENCE</scope>
</reference>
<name>A0A1Y0B1V1_9LAMI</name>
<protein>
    <submittedName>
        <fullName evidence="1">Uncharacterized protein</fullName>
    </submittedName>
</protein>
<proteinExistence type="predicted"/>
<dbReference type="EMBL" id="KY774314">
    <property type="protein sequence ID" value="ART31329.1"/>
    <property type="molecule type" value="Genomic_DNA"/>
</dbReference>
<gene>
    <name evidence="1" type="ORF">AEK19_MT1110</name>
</gene>
<accession>A0A1Y0B1V1</accession>
<evidence type="ECO:0000313" key="1">
    <source>
        <dbReference type="EMBL" id="ART31329.1"/>
    </source>
</evidence>
<geneLocation type="mitochondrion" evidence="1"/>
<sequence length="38" mass="4294">MKAHQSIKLVGIYSQVKGSNLLVCKVELSLDQKYLFDP</sequence>
<dbReference type="AlphaFoldDB" id="A0A1Y0B1V1"/>